<accession>A0AAQ3SAG5</accession>
<evidence type="ECO:0000256" key="3">
    <source>
        <dbReference type="ARBA" id="ARBA00008663"/>
    </source>
</evidence>
<dbReference type="InterPro" id="IPR040442">
    <property type="entry name" value="Pyrv_kinase-like_dom_sf"/>
</dbReference>
<keyword evidence="10" id="KW-0460">Magnesium</keyword>
<name>A0AAQ3SAG5_VIGMU</name>
<evidence type="ECO:0000256" key="9">
    <source>
        <dbReference type="ARBA" id="ARBA00022840"/>
    </source>
</evidence>
<keyword evidence="12" id="KW-0670">Pyruvate</keyword>
<keyword evidence="8" id="KW-0418">Kinase</keyword>
<keyword evidence="16" id="KW-1185">Reference proteome</keyword>
<dbReference type="AlphaFoldDB" id="A0AAQ3SAG5"/>
<evidence type="ECO:0000256" key="2">
    <source>
        <dbReference type="ARBA" id="ARBA00004997"/>
    </source>
</evidence>
<dbReference type="GO" id="GO:0016301">
    <property type="term" value="F:kinase activity"/>
    <property type="evidence" value="ECO:0007669"/>
    <property type="project" value="UniProtKB-KW"/>
</dbReference>
<dbReference type="GO" id="GO:0004743">
    <property type="term" value="F:pyruvate kinase activity"/>
    <property type="evidence" value="ECO:0007669"/>
    <property type="project" value="UniProtKB-EC"/>
</dbReference>
<dbReference type="SUPFAM" id="SSF51621">
    <property type="entry name" value="Phosphoenolpyruvate/pyruvate domain"/>
    <property type="match status" value="1"/>
</dbReference>
<dbReference type="EC" id="2.7.1.40" evidence="4"/>
<evidence type="ECO:0000256" key="5">
    <source>
        <dbReference type="ARBA" id="ARBA00022679"/>
    </source>
</evidence>
<keyword evidence="5" id="KW-0808">Transferase</keyword>
<sequence>MGTIIEPQHRVTQKKRNAFENPADTVTVTISPAVRPLSSLHAATQIVFEAASKKAKPRRLRCAVVFSPPSHRAAAVEPLFEDNILPSSQPSSAAGVSSECRRSTVVVWLEAKPMVEKHPLSAWEWQQKPRVRGKSMKLNQRKVTDIIIKMNGKFAMVARGDLGAELPIEEIPLLQLMATNMLESMIVHPTPTRAEFVIAGMDDPSEPFMTLQKALKDDKRIRYHRDYLSNLSNELQQFKEQYVCQWILDVANVRKNQKGTPEDLRRHSDDTPAALGGWDDGKMLSSNDGSTAAARWLGGEKTTTHLRRLGFAFFEAASNTIWVAAWREDSGRTAGLRRRQSDDSRFERDRHCNSVGWYLSQSRVEVSGADDSSIKKQKDYVMHGVLAYARMGSWANKHSEVMNPDKHKTNEAFHSTHKTEESACAAERVFSQALKKFFRKAAVVMLKVKSEFEKLGGKQRRKVESDKGDNLSGTKCGK</sequence>
<feature type="region of interest" description="Disordered" evidence="13">
    <location>
        <begin position="257"/>
        <end position="282"/>
    </location>
</feature>
<dbReference type="Gene3D" id="3.20.20.60">
    <property type="entry name" value="Phosphoenolpyruvate-binding domains"/>
    <property type="match status" value="1"/>
</dbReference>
<gene>
    <name evidence="15" type="ORF">V8G54_008896</name>
</gene>
<evidence type="ECO:0000256" key="1">
    <source>
        <dbReference type="ARBA" id="ARBA00001958"/>
    </source>
</evidence>
<evidence type="ECO:0000256" key="4">
    <source>
        <dbReference type="ARBA" id="ARBA00012142"/>
    </source>
</evidence>
<dbReference type="GO" id="GO:0005524">
    <property type="term" value="F:ATP binding"/>
    <property type="evidence" value="ECO:0007669"/>
    <property type="project" value="UniProtKB-KW"/>
</dbReference>
<dbReference type="InterPro" id="IPR015793">
    <property type="entry name" value="Pyrv_Knase_brl"/>
</dbReference>
<organism evidence="15 16">
    <name type="scientific">Vigna mungo</name>
    <name type="common">Black gram</name>
    <name type="synonym">Phaseolus mungo</name>
    <dbReference type="NCBI Taxonomy" id="3915"/>
    <lineage>
        <taxon>Eukaryota</taxon>
        <taxon>Viridiplantae</taxon>
        <taxon>Streptophyta</taxon>
        <taxon>Embryophyta</taxon>
        <taxon>Tracheophyta</taxon>
        <taxon>Spermatophyta</taxon>
        <taxon>Magnoliopsida</taxon>
        <taxon>eudicotyledons</taxon>
        <taxon>Gunneridae</taxon>
        <taxon>Pentapetalae</taxon>
        <taxon>rosids</taxon>
        <taxon>fabids</taxon>
        <taxon>Fabales</taxon>
        <taxon>Fabaceae</taxon>
        <taxon>Papilionoideae</taxon>
        <taxon>50 kb inversion clade</taxon>
        <taxon>NPAAA clade</taxon>
        <taxon>indigoferoid/millettioid clade</taxon>
        <taxon>Phaseoleae</taxon>
        <taxon>Vigna</taxon>
    </lineage>
</organism>
<feature type="region of interest" description="Disordered" evidence="13">
    <location>
        <begin position="455"/>
        <end position="478"/>
    </location>
</feature>
<comment type="similarity">
    <text evidence="3">Belongs to the pyruvate kinase family.</text>
</comment>
<dbReference type="Proteomes" id="UP001374535">
    <property type="component" value="Chromosome 2"/>
</dbReference>
<protein>
    <recommendedName>
        <fullName evidence="4">pyruvate kinase</fullName>
        <ecNumber evidence="4">2.7.1.40</ecNumber>
    </recommendedName>
</protein>
<evidence type="ECO:0000256" key="6">
    <source>
        <dbReference type="ARBA" id="ARBA00022723"/>
    </source>
</evidence>
<comment type="pathway">
    <text evidence="2">Carbohydrate degradation; glycolysis; pyruvate from D-glyceraldehyde 3-phosphate: step 5/5.</text>
</comment>
<evidence type="ECO:0000256" key="13">
    <source>
        <dbReference type="SAM" id="MobiDB-lite"/>
    </source>
</evidence>
<evidence type="ECO:0000256" key="11">
    <source>
        <dbReference type="ARBA" id="ARBA00023152"/>
    </source>
</evidence>
<keyword evidence="6" id="KW-0479">Metal-binding</keyword>
<evidence type="ECO:0000256" key="8">
    <source>
        <dbReference type="ARBA" id="ARBA00022777"/>
    </source>
</evidence>
<feature type="domain" description="Pyruvate kinase barrel" evidence="14">
    <location>
        <begin position="147"/>
        <end position="196"/>
    </location>
</feature>
<evidence type="ECO:0000256" key="10">
    <source>
        <dbReference type="ARBA" id="ARBA00022842"/>
    </source>
</evidence>
<dbReference type="GO" id="GO:0030955">
    <property type="term" value="F:potassium ion binding"/>
    <property type="evidence" value="ECO:0007669"/>
    <property type="project" value="InterPro"/>
</dbReference>
<keyword evidence="9" id="KW-0067">ATP-binding</keyword>
<dbReference type="GO" id="GO:0000287">
    <property type="term" value="F:magnesium ion binding"/>
    <property type="evidence" value="ECO:0007669"/>
    <property type="project" value="InterPro"/>
</dbReference>
<keyword evidence="11" id="KW-0324">Glycolysis</keyword>
<evidence type="ECO:0000259" key="14">
    <source>
        <dbReference type="Pfam" id="PF00224"/>
    </source>
</evidence>
<keyword evidence="7" id="KW-0547">Nucleotide-binding</keyword>
<feature type="compositionally biased region" description="Basic and acidic residues" evidence="13">
    <location>
        <begin position="455"/>
        <end position="469"/>
    </location>
</feature>
<evidence type="ECO:0000256" key="7">
    <source>
        <dbReference type="ARBA" id="ARBA00022741"/>
    </source>
</evidence>
<dbReference type="EMBL" id="CP144699">
    <property type="protein sequence ID" value="WVZ21574.1"/>
    <property type="molecule type" value="Genomic_DNA"/>
</dbReference>
<proteinExistence type="inferred from homology"/>
<evidence type="ECO:0000256" key="12">
    <source>
        <dbReference type="ARBA" id="ARBA00023317"/>
    </source>
</evidence>
<comment type="cofactor">
    <cofactor evidence="1">
        <name>K(+)</name>
        <dbReference type="ChEBI" id="CHEBI:29103"/>
    </cofactor>
</comment>
<evidence type="ECO:0000313" key="16">
    <source>
        <dbReference type="Proteomes" id="UP001374535"/>
    </source>
</evidence>
<reference evidence="15 16" key="1">
    <citation type="journal article" date="2023" name="Life. Sci Alliance">
        <title>Evolutionary insights into 3D genome organization and epigenetic landscape of Vigna mungo.</title>
        <authorList>
            <person name="Junaid A."/>
            <person name="Singh B."/>
            <person name="Bhatia S."/>
        </authorList>
    </citation>
    <scope>NUCLEOTIDE SEQUENCE [LARGE SCALE GENOMIC DNA]</scope>
    <source>
        <strain evidence="15">Urdbean</strain>
    </source>
</reference>
<evidence type="ECO:0000313" key="15">
    <source>
        <dbReference type="EMBL" id="WVZ21574.1"/>
    </source>
</evidence>
<dbReference type="Pfam" id="PF00224">
    <property type="entry name" value="PK"/>
    <property type="match status" value="1"/>
</dbReference>
<feature type="compositionally biased region" description="Basic and acidic residues" evidence="13">
    <location>
        <begin position="260"/>
        <end position="270"/>
    </location>
</feature>
<dbReference type="InterPro" id="IPR015813">
    <property type="entry name" value="Pyrv/PenolPyrv_kinase-like_dom"/>
</dbReference>
<dbReference type="InterPro" id="IPR001697">
    <property type="entry name" value="Pyr_Knase"/>
</dbReference>
<dbReference type="PANTHER" id="PTHR11817">
    <property type="entry name" value="PYRUVATE KINASE"/>
    <property type="match status" value="1"/>
</dbReference>